<dbReference type="EMBL" id="MZGW01000008">
    <property type="protein sequence ID" value="OPJ55091.1"/>
    <property type="molecule type" value="Genomic_DNA"/>
</dbReference>
<feature type="transmembrane region" description="Helical" evidence="8">
    <location>
        <begin position="12"/>
        <end position="30"/>
    </location>
</feature>
<dbReference type="GO" id="GO:0043093">
    <property type="term" value="P:FtsZ-dependent cytokinesis"/>
    <property type="evidence" value="ECO:0007669"/>
    <property type="project" value="TreeGrafter"/>
</dbReference>
<keyword evidence="7" id="KW-0175">Coiled coil</keyword>
<name>A0A1V4I541_9FIRM</name>
<sequence length="99" mass="12053">MAKRKKTNLYEILIVIFIIFLIVYTVWAFINQGIAIRKYKNEIANIKEQIRIIKEEKEKVEEEIENYKQDYYIEKIARERLKMVKPGEIIYIDVNRNNN</sequence>
<comment type="caution">
    <text evidence="9">The sequence shown here is derived from an EMBL/GenBank/DDBJ whole genome shotgun (WGS) entry which is preliminary data.</text>
</comment>
<gene>
    <name evidence="9" type="primary">ftsL_2</name>
    <name evidence="9" type="ORF">CLOTH_17560</name>
</gene>
<evidence type="ECO:0000313" key="10">
    <source>
        <dbReference type="Proteomes" id="UP000190140"/>
    </source>
</evidence>
<keyword evidence="1" id="KW-1003">Cell membrane</keyword>
<dbReference type="Pfam" id="PF04977">
    <property type="entry name" value="DivIC"/>
    <property type="match status" value="1"/>
</dbReference>
<evidence type="ECO:0000256" key="7">
    <source>
        <dbReference type="SAM" id="Coils"/>
    </source>
</evidence>
<dbReference type="STRING" id="29349.CLOTH_17560"/>
<keyword evidence="3 8" id="KW-0812">Transmembrane</keyword>
<feature type="coiled-coil region" evidence="7">
    <location>
        <begin position="36"/>
        <end position="70"/>
    </location>
</feature>
<dbReference type="RefSeq" id="WP_079413178.1">
    <property type="nucleotide sequence ID" value="NZ_MZGW01000008.1"/>
</dbReference>
<keyword evidence="4 8" id="KW-1133">Transmembrane helix</keyword>
<keyword evidence="5 8" id="KW-0472">Membrane</keyword>
<protein>
    <submittedName>
        <fullName evidence="9">Cell division protein FtsL</fullName>
    </submittedName>
</protein>
<organism evidence="9 10">
    <name type="scientific">Alkalithermobacter paradoxus</name>
    <dbReference type="NCBI Taxonomy" id="29349"/>
    <lineage>
        <taxon>Bacteria</taxon>
        <taxon>Bacillati</taxon>
        <taxon>Bacillota</taxon>
        <taxon>Clostridia</taxon>
        <taxon>Peptostreptococcales</taxon>
        <taxon>Tepidibacteraceae</taxon>
        <taxon>Alkalithermobacter</taxon>
    </lineage>
</organism>
<reference evidence="9 10" key="1">
    <citation type="submission" date="2017-03" db="EMBL/GenBank/DDBJ databases">
        <title>Genome sequence of Clostridium thermoalcaliphilum DSM 7309.</title>
        <authorList>
            <person name="Poehlein A."/>
            <person name="Daniel R."/>
        </authorList>
    </citation>
    <scope>NUCLEOTIDE SEQUENCE [LARGE SCALE GENOMIC DNA]</scope>
    <source>
        <strain evidence="9 10">DSM 7309</strain>
    </source>
</reference>
<keyword evidence="6" id="KW-0131">Cell cycle</keyword>
<dbReference type="InterPro" id="IPR007060">
    <property type="entry name" value="FtsL/DivIC"/>
</dbReference>
<keyword evidence="2 9" id="KW-0132">Cell division</keyword>
<dbReference type="Proteomes" id="UP000190140">
    <property type="component" value="Unassembled WGS sequence"/>
</dbReference>
<keyword evidence="10" id="KW-1185">Reference proteome</keyword>
<dbReference type="PANTHER" id="PTHR37485:SF1">
    <property type="entry name" value="CELL DIVISION PROTEIN FTSB"/>
    <property type="match status" value="1"/>
</dbReference>
<proteinExistence type="predicted"/>
<dbReference type="PANTHER" id="PTHR37485">
    <property type="entry name" value="CELL DIVISION PROTEIN FTSB"/>
    <property type="match status" value="1"/>
</dbReference>
<dbReference type="InterPro" id="IPR023081">
    <property type="entry name" value="Cell_div_FtsB"/>
</dbReference>
<evidence type="ECO:0000256" key="5">
    <source>
        <dbReference type="ARBA" id="ARBA00023136"/>
    </source>
</evidence>
<dbReference type="AlphaFoldDB" id="A0A1V4I541"/>
<evidence type="ECO:0000256" key="3">
    <source>
        <dbReference type="ARBA" id="ARBA00022692"/>
    </source>
</evidence>
<evidence type="ECO:0000256" key="8">
    <source>
        <dbReference type="SAM" id="Phobius"/>
    </source>
</evidence>
<accession>A0A1V4I541</accession>
<dbReference type="GO" id="GO:0030428">
    <property type="term" value="C:cell septum"/>
    <property type="evidence" value="ECO:0007669"/>
    <property type="project" value="TreeGrafter"/>
</dbReference>
<evidence type="ECO:0000256" key="2">
    <source>
        <dbReference type="ARBA" id="ARBA00022618"/>
    </source>
</evidence>
<evidence type="ECO:0000256" key="6">
    <source>
        <dbReference type="ARBA" id="ARBA00023306"/>
    </source>
</evidence>
<evidence type="ECO:0000313" key="9">
    <source>
        <dbReference type="EMBL" id="OPJ55091.1"/>
    </source>
</evidence>
<evidence type="ECO:0000256" key="4">
    <source>
        <dbReference type="ARBA" id="ARBA00022989"/>
    </source>
</evidence>
<dbReference type="OrthoDB" id="1755653at2"/>
<evidence type="ECO:0000256" key="1">
    <source>
        <dbReference type="ARBA" id="ARBA00022475"/>
    </source>
</evidence>